<evidence type="ECO:0000313" key="1">
    <source>
        <dbReference type="EMBL" id="CUO49724.1"/>
    </source>
</evidence>
<evidence type="ECO:0000313" key="3">
    <source>
        <dbReference type="Proteomes" id="UP000095657"/>
    </source>
</evidence>
<sequence>MHHCIIPLPALKINYLLDLRESSYLPYNSNSESAHVLNLLGLVEL</sequence>
<gene>
    <name evidence="1" type="ORF">ERS852494_00029</name>
    <name evidence="2" type="ORF">ERS852558_00070</name>
</gene>
<name>A0A174FHK3_9BACE</name>
<evidence type="ECO:0000313" key="2">
    <source>
        <dbReference type="EMBL" id="CUP38077.1"/>
    </source>
</evidence>
<proteinExistence type="predicted"/>
<dbReference type="EMBL" id="CZAI01000001">
    <property type="protein sequence ID" value="CUO49724.1"/>
    <property type="molecule type" value="Genomic_DNA"/>
</dbReference>
<organism evidence="1 3">
    <name type="scientific">Bacteroides caccae</name>
    <dbReference type="NCBI Taxonomy" id="47678"/>
    <lineage>
        <taxon>Bacteria</taxon>
        <taxon>Pseudomonadati</taxon>
        <taxon>Bacteroidota</taxon>
        <taxon>Bacteroidia</taxon>
        <taxon>Bacteroidales</taxon>
        <taxon>Bacteroidaceae</taxon>
        <taxon>Bacteroides</taxon>
    </lineage>
</organism>
<dbReference type="Proteomes" id="UP000095725">
    <property type="component" value="Unassembled WGS sequence"/>
</dbReference>
<dbReference type="EMBL" id="CZBL01000001">
    <property type="protein sequence ID" value="CUP38077.1"/>
    <property type="molecule type" value="Genomic_DNA"/>
</dbReference>
<accession>A0A174FHK3</accession>
<protein>
    <submittedName>
        <fullName evidence="1">Uncharacterized protein</fullName>
    </submittedName>
</protein>
<dbReference type="Proteomes" id="UP000095657">
    <property type="component" value="Unassembled WGS sequence"/>
</dbReference>
<evidence type="ECO:0000313" key="4">
    <source>
        <dbReference type="Proteomes" id="UP000095725"/>
    </source>
</evidence>
<dbReference type="AlphaFoldDB" id="A0A174FHK3"/>
<reference evidence="3 4" key="1">
    <citation type="submission" date="2015-09" db="EMBL/GenBank/DDBJ databases">
        <authorList>
            <consortium name="Pathogen Informatics"/>
        </authorList>
    </citation>
    <scope>NUCLEOTIDE SEQUENCE [LARGE SCALE GENOMIC DNA]</scope>
    <source>
        <strain evidence="1 3">2789STDY5834880</strain>
        <strain evidence="2 4">2789STDY5834946</strain>
    </source>
</reference>